<name>A0A4Q7MQ08_9MICO</name>
<feature type="compositionally biased region" description="Acidic residues" evidence="1">
    <location>
        <begin position="75"/>
        <end position="96"/>
    </location>
</feature>
<accession>A0A4Q7MQ08</accession>
<dbReference type="AlphaFoldDB" id="A0A4Q7MQ08"/>
<keyword evidence="3" id="KW-1185">Reference proteome</keyword>
<organism evidence="2 3">
    <name type="scientific">Agromyces ramosus</name>
    <dbReference type="NCBI Taxonomy" id="33879"/>
    <lineage>
        <taxon>Bacteria</taxon>
        <taxon>Bacillati</taxon>
        <taxon>Actinomycetota</taxon>
        <taxon>Actinomycetes</taxon>
        <taxon>Micrococcales</taxon>
        <taxon>Microbacteriaceae</taxon>
        <taxon>Agromyces</taxon>
    </lineage>
</organism>
<evidence type="ECO:0000313" key="2">
    <source>
        <dbReference type="EMBL" id="RZS68809.1"/>
    </source>
</evidence>
<proteinExistence type="predicted"/>
<feature type="region of interest" description="Disordered" evidence="1">
    <location>
        <begin position="10"/>
        <end position="107"/>
    </location>
</feature>
<evidence type="ECO:0000313" key="3">
    <source>
        <dbReference type="Proteomes" id="UP000293289"/>
    </source>
</evidence>
<dbReference type="EMBL" id="SGWY01000001">
    <property type="protein sequence ID" value="RZS68809.1"/>
    <property type="molecule type" value="Genomic_DNA"/>
</dbReference>
<reference evidence="2 3" key="1">
    <citation type="submission" date="2019-02" db="EMBL/GenBank/DDBJ databases">
        <title>Genomic Encyclopedia of Type Strains, Phase IV (KMG-IV): sequencing the most valuable type-strain genomes for metagenomic binning, comparative biology and taxonomic classification.</title>
        <authorList>
            <person name="Goeker M."/>
        </authorList>
    </citation>
    <scope>NUCLEOTIDE SEQUENCE [LARGE SCALE GENOMIC DNA]</scope>
    <source>
        <strain evidence="2 3">DSM 43045</strain>
    </source>
</reference>
<comment type="caution">
    <text evidence="2">The sequence shown here is derived from an EMBL/GenBank/DDBJ whole genome shotgun (WGS) entry which is preliminary data.</text>
</comment>
<sequence>MGSFRVVFTGAIAGATPCRERATSARLGAAAPSAPGSEQHRMSDINTPAPDDPGEEPDTKRPPEEMSSYNIDVPPTEDGEIPGVPDESDALGEATDEPGANATGVGA</sequence>
<protein>
    <submittedName>
        <fullName evidence="2">Uncharacterized protein</fullName>
    </submittedName>
</protein>
<gene>
    <name evidence="2" type="ORF">EV187_1247</name>
</gene>
<evidence type="ECO:0000256" key="1">
    <source>
        <dbReference type="SAM" id="MobiDB-lite"/>
    </source>
</evidence>
<dbReference type="Proteomes" id="UP000293289">
    <property type="component" value="Unassembled WGS sequence"/>
</dbReference>